<evidence type="ECO:0000256" key="1">
    <source>
        <dbReference type="SAM" id="Phobius"/>
    </source>
</evidence>
<keyword evidence="3" id="KW-1185">Reference proteome</keyword>
<dbReference type="AlphaFoldDB" id="A0A6S6RBP7"/>
<reference evidence="2 3" key="1">
    <citation type="journal article" date="2016" name="Int. J. Syst. Evol. Microbiol.">
        <title>Descriptions of Anaerotaenia torta gen. nov., sp. nov. and Anaerocolumna cellulosilytica gen. nov., sp. nov. isolated from a methanogenic reactor of cattle waste.</title>
        <authorList>
            <person name="Uek A."/>
            <person name="Ohtaki Y."/>
            <person name="Kaku N."/>
            <person name="Ueki K."/>
        </authorList>
    </citation>
    <scope>NUCLEOTIDE SEQUENCE [LARGE SCALE GENOMIC DNA]</scope>
    <source>
        <strain evidence="2 3">SN021</strain>
    </source>
</reference>
<dbReference type="Proteomes" id="UP000515561">
    <property type="component" value="Chromosome"/>
</dbReference>
<sequence>MSYNKTRQNETIIYIISNFASILNDTIIVAVRLQSTYDKNMEFNFIKANSLKSGDAKLRV</sequence>
<keyword evidence="1" id="KW-0812">Transmembrane</keyword>
<gene>
    <name evidence="2" type="ORF">acsn021_37800</name>
</gene>
<protein>
    <submittedName>
        <fullName evidence="2">Uncharacterized protein</fullName>
    </submittedName>
</protein>
<accession>A0A6S6RBP7</accession>
<keyword evidence="1" id="KW-1133">Transmembrane helix</keyword>
<name>A0A6S6RBP7_9FIRM</name>
<organism evidence="2 3">
    <name type="scientific">Anaerocolumna cellulosilytica</name>
    <dbReference type="NCBI Taxonomy" id="433286"/>
    <lineage>
        <taxon>Bacteria</taxon>
        <taxon>Bacillati</taxon>
        <taxon>Bacillota</taxon>
        <taxon>Clostridia</taxon>
        <taxon>Lachnospirales</taxon>
        <taxon>Lachnospiraceae</taxon>
        <taxon>Anaerocolumna</taxon>
    </lineage>
</organism>
<evidence type="ECO:0000313" key="2">
    <source>
        <dbReference type="EMBL" id="BCJ96211.1"/>
    </source>
</evidence>
<dbReference type="EMBL" id="AP023367">
    <property type="protein sequence ID" value="BCJ96211.1"/>
    <property type="molecule type" value="Genomic_DNA"/>
</dbReference>
<dbReference type="KEGG" id="acel:acsn021_37800"/>
<evidence type="ECO:0000313" key="3">
    <source>
        <dbReference type="Proteomes" id="UP000515561"/>
    </source>
</evidence>
<proteinExistence type="predicted"/>
<feature type="transmembrane region" description="Helical" evidence="1">
    <location>
        <begin position="12"/>
        <end position="31"/>
    </location>
</feature>
<keyword evidence="1" id="KW-0472">Membrane</keyword>